<keyword evidence="5 7" id="KW-0539">Nucleus</keyword>
<evidence type="ECO:0000256" key="4">
    <source>
        <dbReference type="ARBA" id="ARBA00023163"/>
    </source>
</evidence>
<evidence type="ECO:0000313" key="11">
    <source>
        <dbReference type="Proteomes" id="UP001309876"/>
    </source>
</evidence>
<evidence type="ECO:0000313" key="10">
    <source>
        <dbReference type="EMBL" id="KAK5088982.1"/>
    </source>
</evidence>
<dbReference type="GO" id="GO:0006357">
    <property type="term" value="P:regulation of transcription by RNA polymerase II"/>
    <property type="evidence" value="ECO:0007669"/>
    <property type="project" value="InterPro"/>
</dbReference>
<gene>
    <name evidence="10" type="primary">EPL1</name>
    <name evidence="10" type="ORF">LTR05_003206</name>
</gene>
<keyword evidence="4 7" id="KW-0804">Transcription</keyword>
<comment type="caution">
    <text evidence="10">The sequence shown here is derived from an EMBL/GenBank/DDBJ whole genome shotgun (WGS) entry which is preliminary data.</text>
</comment>
<evidence type="ECO:0000256" key="5">
    <source>
        <dbReference type="ARBA" id="ARBA00023242"/>
    </source>
</evidence>
<evidence type="ECO:0000256" key="7">
    <source>
        <dbReference type="RuleBase" id="RU361124"/>
    </source>
</evidence>
<accession>A0AAN7T598</accession>
<comment type="function">
    <text evidence="6">Component of the NuA4 histone acetyltransferase complex which is involved in transcriptional activation of selected genes principally by acetylation of nucleosomal histone H4 and H2A. The NuA4 complex is also involved in DNA repair. Involved in gene silencing by neighboring heterochromatin, blockage of the silencing spreading along the chromosome, and required for cell cycle progression through G2/M.</text>
</comment>
<name>A0AAN7T598_9EURO</name>
<evidence type="ECO:0000256" key="8">
    <source>
        <dbReference type="SAM" id="MobiDB-lite"/>
    </source>
</evidence>
<proteinExistence type="inferred from homology"/>
<evidence type="ECO:0000256" key="2">
    <source>
        <dbReference type="ARBA" id="ARBA00008035"/>
    </source>
</evidence>
<comment type="subcellular location">
    <subcellularLocation>
        <location evidence="1 7">Nucleus</location>
    </subcellularLocation>
</comment>
<dbReference type="EMBL" id="JAVRRJ010000002">
    <property type="protein sequence ID" value="KAK5088982.1"/>
    <property type="molecule type" value="Genomic_DNA"/>
</dbReference>
<dbReference type="PANTHER" id="PTHR14898">
    <property type="entry name" value="ENHANCER OF POLYCOMB"/>
    <property type="match status" value="1"/>
</dbReference>
<dbReference type="GO" id="GO:0035267">
    <property type="term" value="C:NuA4 histone acetyltransferase complex"/>
    <property type="evidence" value="ECO:0007669"/>
    <property type="project" value="InterPro"/>
</dbReference>
<organism evidence="10 11">
    <name type="scientific">Lithohypha guttulata</name>
    <dbReference type="NCBI Taxonomy" id="1690604"/>
    <lineage>
        <taxon>Eukaryota</taxon>
        <taxon>Fungi</taxon>
        <taxon>Dikarya</taxon>
        <taxon>Ascomycota</taxon>
        <taxon>Pezizomycotina</taxon>
        <taxon>Eurotiomycetes</taxon>
        <taxon>Chaetothyriomycetidae</taxon>
        <taxon>Chaetothyriales</taxon>
        <taxon>Trichomeriaceae</taxon>
        <taxon>Lithohypha</taxon>
    </lineage>
</organism>
<feature type="domain" description="Enhancer of polycomb-like N-terminal" evidence="9">
    <location>
        <begin position="11"/>
        <end position="152"/>
    </location>
</feature>
<evidence type="ECO:0000259" key="9">
    <source>
        <dbReference type="Pfam" id="PF10513"/>
    </source>
</evidence>
<dbReference type="Pfam" id="PF10513">
    <property type="entry name" value="EPL1"/>
    <property type="match status" value="1"/>
</dbReference>
<comment type="similarity">
    <text evidence="2 7">Belongs to the enhancer of polycomb family.</text>
</comment>
<dbReference type="GO" id="GO:0005634">
    <property type="term" value="C:nucleus"/>
    <property type="evidence" value="ECO:0007669"/>
    <property type="project" value="UniProtKB-SubCell"/>
</dbReference>
<reference evidence="10 11" key="1">
    <citation type="submission" date="2023-08" db="EMBL/GenBank/DDBJ databases">
        <title>Black Yeasts Isolated from many extreme environments.</title>
        <authorList>
            <person name="Coleine C."/>
            <person name="Stajich J.E."/>
            <person name="Selbmann L."/>
        </authorList>
    </citation>
    <scope>NUCLEOTIDE SEQUENCE [LARGE SCALE GENOMIC DNA]</scope>
    <source>
        <strain evidence="10 11">CCFEE 5910</strain>
    </source>
</reference>
<evidence type="ECO:0000256" key="6">
    <source>
        <dbReference type="ARBA" id="ARBA00025513"/>
    </source>
</evidence>
<evidence type="ECO:0000256" key="3">
    <source>
        <dbReference type="ARBA" id="ARBA00023015"/>
    </source>
</evidence>
<dbReference type="AlphaFoldDB" id="A0AAN7T598"/>
<protein>
    <recommendedName>
        <fullName evidence="7">Enhancer of polycomb-like protein</fullName>
    </recommendedName>
</protein>
<keyword evidence="3 7" id="KW-0805">Transcription regulation</keyword>
<dbReference type="InterPro" id="IPR024943">
    <property type="entry name" value="Enhancer_polycomb"/>
</dbReference>
<evidence type="ECO:0000256" key="1">
    <source>
        <dbReference type="ARBA" id="ARBA00004123"/>
    </source>
</evidence>
<dbReference type="Proteomes" id="UP001309876">
    <property type="component" value="Unassembled WGS sequence"/>
</dbReference>
<feature type="region of interest" description="Disordered" evidence="8">
    <location>
        <begin position="402"/>
        <end position="453"/>
    </location>
</feature>
<sequence length="556" mass="63594">MSRITSRSTRPKKLTAKQNVPIFREEQVDNINDVDAIRNQVETGVEKAEESEYHLQQAIKASQDVRKAEIIKDAYIPTPPTISSDIQYDVLYPKGWQQPATYIRSSATVEDCNPISYCMDEEDEIAFKVINAKLAQPMTEDQFEEVITFFEETVSIEQPFASVHAPVMTLSELLSHADDLTPASVQRYAKTVYEHWSSRRTTKQNNSLPPQLKFETGHESDDADPYVCFRRREIRQTRKTRHRDQLSAEKLLKLRRDLESARNLLLLVTQRERGRKEQLVIDKQVSEQRQAFREVKRKLKQPGDDDLLITQKKPKLPLVIPSDQQLAQQLPSRPGPELKTLEDLRADKERAIANDIHTNVDKHIRWNDGYHDKTMFPLTPVTESAEETPFLPAITAVYLPTPPASISEDEAGTSKPEPTPDVEMKDISRSSTPFRYASPDDDNDNKTSMPSFRMRIGRGGRRIIDRKMPFRTSLRQCQDDDRFKFDHDSDEDIDMEDQDVDTFLEQSTRQSNERSALLILRNAQPAANAQATSAVKTQIEGANVAHPPAQQQVSSR</sequence>
<dbReference type="InterPro" id="IPR019542">
    <property type="entry name" value="Enhancer_polycomb-like_N"/>
</dbReference>
<feature type="region of interest" description="Disordered" evidence="8">
    <location>
        <begin position="530"/>
        <end position="556"/>
    </location>
</feature>
<feature type="region of interest" description="Disordered" evidence="8">
    <location>
        <begin position="199"/>
        <end position="221"/>
    </location>
</feature>
<keyword evidence="11" id="KW-1185">Reference proteome</keyword>